<accession>A0A4Z0H2D9</accession>
<keyword evidence="1" id="KW-0472">Membrane</keyword>
<evidence type="ECO:0000313" key="2">
    <source>
        <dbReference type="EMBL" id="TGB03571.1"/>
    </source>
</evidence>
<evidence type="ECO:0000256" key="1">
    <source>
        <dbReference type="SAM" id="Phobius"/>
    </source>
</evidence>
<dbReference type="RefSeq" id="WP_135326302.1">
    <property type="nucleotide sequence ID" value="NZ_SRJC01000001.1"/>
</dbReference>
<organism evidence="2 3">
    <name type="scientific">Halobacillus salinus</name>
    <dbReference type="NCBI Taxonomy" id="192814"/>
    <lineage>
        <taxon>Bacteria</taxon>
        <taxon>Bacillati</taxon>
        <taxon>Bacillota</taxon>
        <taxon>Bacilli</taxon>
        <taxon>Bacillales</taxon>
        <taxon>Bacillaceae</taxon>
        <taxon>Halobacillus</taxon>
    </lineage>
</organism>
<keyword evidence="3" id="KW-1185">Reference proteome</keyword>
<feature type="transmembrane region" description="Helical" evidence="1">
    <location>
        <begin position="76"/>
        <end position="96"/>
    </location>
</feature>
<keyword evidence="1" id="KW-1133">Transmembrane helix</keyword>
<sequence length="111" mass="12692">MSPTVPFWVVAIFYIFIAVSAVLAIKGIIKKQSLIPSIISIILIPVSTVLMVLSSIGRGQQNELEYFMSSLGELELWAWVCLSIFIYLLYYWYLVLSHRNEEAKKDSLMDD</sequence>
<comment type="caution">
    <text evidence="2">The sequence shown here is derived from an EMBL/GenBank/DDBJ whole genome shotgun (WGS) entry which is preliminary data.</text>
</comment>
<name>A0A4Z0H2D9_9BACI</name>
<dbReference type="AlphaFoldDB" id="A0A4Z0H2D9"/>
<feature type="transmembrane region" description="Helical" evidence="1">
    <location>
        <begin position="6"/>
        <end position="25"/>
    </location>
</feature>
<reference evidence="2 3" key="1">
    <citation type="journal article" date="2003" name="Int. J. Syst. Evol. Microbiol.">
        <title>Halobacillus salinus sp. nov., isolated from a salt lake on the coast of the East Sea in Korea.</title>
        <authorList>
            <person name="Yoon J.H."/>
            <person name="Kang K.H."/>
            <person name="Park Y.H."/>
        </authorList>
    </citation>
    <scope>NUCLEOTIDE SEQUENCE [LARGE SCALE GENOMIC DNA]</scope>
    <source>
        <strain evidence="2 3">HSL-3</strain>
    </source>
</reference>
<dbReference type="Proteomes" id="UP000297982">
    <property type="component" value="Unassembled WGS sequence"/>
</dbReference>
<protein>
    <submittedName>
        <fullName evidence="2">Uncharacterized protein</fullName>
    </submittedName>
</protein>
<keyword evidence="1" id="KW-0812">Transmembrane</keyword>
<dbReference type="EMBL" id="SRJC01000001">
    <property type="protein sequence ID" value="TGB03571.1"/>
    <property type="molecule type" value="Genomic_DNA"/>
</dbReference>
<proteinExistence type="predicted"/>
<feature type="transmembrane region" description="Helical" evidence="1">
    <location>
        <begin position="37"/>
        <end position="56"/>
    </location>
</feature>
<evidence type="ECO:0000313" key="3">
    <source>
        <dbReference type="Proteomes" id="UP000297982"/>
    </source>
</evidence>
<gene>
    <name evidence="2" type="ORF">E4663_00775</name>
</gene>